<dbReference type="Gene3D" id="3.80.10.10">
    <property type="entry name" value="Ribonuclease Inhibitor"/>
    <property type="match status" value="1"/>
</dbReference>
<feature type="domain" description="F-box" evidence="3">
    <location>
        <begin position="140"/>
        <end position="169"/>
    </location>
</feature>
<dbReference type="InterPro" id="IPR019734">
    <property type="entry name" value="TPR_rpt"/>
</dbReference>
<dbReference type="Proteomes" id="UP001209540">
    <property type="component" value="Unassembled WGS sequence"/>
</dbReference>
<dbReference type="SUPFAM" id="SSF81383">
    <property type="entry name" value="F-box domain"/>
    <property type="match status" value="1"/>
</dbReference>
<dbReference type="CDD" id="cd09917">
    <property type="entry name" value="F-box_SF"/>
    <property type="match status" value="1"/>
</dbReference>
<sequence length="709" mass="80600">MHLIKRGIDAFTSATTSTRTLLSQLETKASIASAHDDIEKQLTIAKEMIKVVPTSPKGYLLAGRVYIKQNNLKSALNIYKKGLDQVPSIISSYTTLKRNYDAVHNELTNQQREIQLLQQRRKPTSSSGGVYPSPSFSAYDIICLIFHHLSLIDLIKCTTVCKSWNRLIIKWPPFWKLVDAYLPQLDPESFKIYLSSPKHHGLRFLGKEQQQLEKLPLSIVFSVLAALQEYHHPLESLIIENMMINTNLSHLLNNLQLNTSLKSIELYYISFPSNTLLGPLILACHSAERIVFKSVEQSSKYIASTKNQQNNANDTFAMSGIDEFKRKAANLSFKITHLEISFGGHHLSTTTTIPDESSSSAHVHKNDDMLLNEIIRHCKHLCHLFVDSQDHISHGEIMQTINEACPFIQDVIINNPCRMPNTMVVSNNNNNNNNNTIEKEKTEHNNRGGGGLRRFVMAGSDEYYNTTPEQVLSFLKKHQHTIELLYLHHDGRTITPELLSQLGQEHQQGDRMTANNRTTIATATFPELRELWLYTQEALPTTTHSFSDALSEFLLCCPLLQTFSVVDLSIEPTTPLVTDSVLQSLKHLCNTLQYMRIHGHRSFSAQALQQLTISSTTAMKSNNNSNFEMTLDLNFMHHDLVTVIHQWKSLKNVIIRRTTRTTTADNIINNYKKTSLSKTDLEMYKLLEAILRKRGGTLYDYSKNEKLLS</sequence>
<dbReference type="InterPro" id="IPR011990">
    <property type="entry name" value="TPR-like_helical_dom_sf"/>
</dbReference>
<feature type="repeat" description="TPR" evidence="1">
    <location>
        <begin position="56"/>
        <end position="89"/>
    </location>
</feature>
<dbReference type="InterPro" id="IPR036047">
    <property type="entry name" value="F-box-like_dom_sf"/>
</dbReference>
<name>A0AAD5PDA2_9FUNG</name>
<dbReference type="PROSITE" id="PS50005">
    <property type="entry name" value="TPR"/>
    <property type="match status" value="1"/>
</dbReference>
<dbReference type="Gene3D" id="1.25.40.10">
    <property type="entry name" value="Tetratricopeptide repeat domain"/>
    <property type="match status" value="1"/>
</dbReference>
<keyword evidence="5" id="KW-1185">Reference proteome</keyword>
<protein>
    <recommendedName>
        <fullName evidence="3">F-box domain-containing protein</fullName>
    </recommendedName>
</protein>
<evidence type="ECO:0000256" key="1">
    <source>
        <dbReference type="PROSITE-ProRule" id="PRU00339"/>
    </source>
</evidence>
<accession>A0AAD5PDA2</accession>
<dbReference type="Pfam" id="PF12937">
    <property type="entry name" value="F-box-like"/>
    <property type="match status" value="1"/>
</dbReference>
<keyword evidence="2" id="KW-0175">Coiled coil</keyword>
<keyword evidence="1" id="KW-0802">TPR repeat</keyword>
<dbReference type="InterPro" id="IPR001810">
    <property type="entry name" value="F-box_dom"/>
</dbReference>
<evidence type="ECO:0000256" key="2">
    <source>
        <dbReference type="SAM" id="Coils"/>
    </source>
</evidence>
<reference evidence="4" key="1">
    <citation type="journal article" date="2022" name="IScience">
        <title>Evolution of zygomycete secretomes and the origins of terrestrial fungal ecologies.</title>
        <authorList>
            <person name="Chang Y."/>
            <person name="Wang Y."/>
            <person name="Mondo S."/>
            <person name="Ahrendt S."/>
            <person name="Andreopoulos W."/>
            <person name="Barry K."/>
            <person name="Beard J."/>
            <person name="Benny G.L."/>
            <person name="Blankenship S."/>
            <person name="Bonito G."/>
            <person name="Cuomo C."/>
            <person name="Desiro A."/>
            <person name="Gervers K.A."/>
            <person name="Hundley H."/>
            <person name="Kuo A."/>
            <person name="LaButti K."/>
            <person name="Lang B.F."/>
            <person name="Lipzen A."/>
            <person name="O'Donnell K."/>
            <person name="Pangilinan J."/>
            <person name="Reynolds N."/>
            <person name="Sandor L."/>
            <person name="Smith M.E."/>
            <person name="Tsang A."/>
            <person name="Grigoriev I.V."/>
            <person name="Stajich J.E."/>
            <person name="Spatafora J.W."/>
        </authorList>
    </citation>
    <scope>NUCLEOTIDE SEQUENCE</scope>
    <source>
        <strain evidence="4">RSA 2281</strain>
    </source>
</reference>
<proteinExistence type="predicted"/>
<dbReference type="AlphaFoldDB" id="A0AAD5PDA2"/>
<organism evidence="4 5">
    <name type="scientific">Phascolomyces articulosus</name>
    <dbReference type="NCBI Taxonomy" id="60185"/>
    <lineage>
        <taxon>Eukaryota</taxon>
        <taxon>Fungi</taxon>
        <taxon>Fungi incertae sedis</taxon>
        <taxon>Mucoromycota</taxon>
        <taxon>Mucoromycotina</taxon>
        <taxon>Mucoromycetes</taxon>
        <taxon>Mucorales</taxon>
        <taxon>Lichtheimiaceae</taxon>
        <taxon>Phascolomyces</taxon>
    </lineage>
</organism>
<evidence type="ECO:0000313" key="5">
    <source>
        <dbReference type="Proteomes" id="UP001209540"/>
    </source>
</evidence>
<dbReference type="EMBL" id="JAIXMP010000015">
    <property type="protein sequence ID" value="KAI9261656.1"/>
    <property type="molecule type" value="Genomic_DNA"/>
</dbReference>
<evidence type="ECO:0000313" key="4">
    <source>
        <dbReference type="EMBL" id="KAI9261656.1"/>
    </source>
</evidence>
<comment type="caution">
    <text evidence="4">The sequence shown here is derived from an EMBL/GenBank/DDBJ whole genome shotgun (WGS) entry which is preliminary data.</text>
</comment>
<dbReference type="PANTHER" id="PTHR16134">
    <property type="entry name" value="F-BOX/TPR REPEAT PROTEIN POF3"/>
    <property type="match status" value="1"/>
</dbReference>
<dbReference type="SUPFAM" id="SSF48452">
    <property type="entry name" value="TPR-like"/>
    <property type="match status" value="1"/>
</dbReference>
<reference evidence="4" key="2">
    <citation type="submission" date="2023-02" db="EMBL/GenBank/DDBJ databases">
        <authorList>
            <consortium name="DOE Joint Genome Institute"/>
            <person name="Mondo S.J."/>
            <person name="Chang Y."/>
            <person name="Wang Y."/>
            <person name="Ahrendt S."/>
            <person name="Andreopoulos W."/>
            <person name="Barry K."/>
            <person name="Beard J."/>
            <person name="Benny G.L."/>
            <person name="Blankenship S."/>
            <person name="Bonito G."/>
            <person name="Cuomo C."/>
            <person name="Desiro A."/>
            <person name="Gervers K.A."/>
            <person name="Hundley H."/>
            <person name="Kuo A."/>
            <person name="LaButti K."/>
            <person name="Lang B.F."/>
            <person name="Lipzen A."/>
            <person name="O'Donnell K."/>
            <person name="Pangilinan J."/>
            <person name="Reynolds N."/>
            <person name="Sandor L."/>
            <person name="Smith M.W."/>
            <person name="Tsang A."/>
            <person name="Grigoriev I.V."/>
            <person name="Stajich J.E."/>
            <person name="Spatafora J.W."/>
        </authorList>
    </citation>
    <scope>NUCLEOTIDE SEQUENCE</scope>
    <source>
        <strain evidence="4">RSA 2281</strain>
    </source>
</reference>
<gene>
    <name evidence="4" type="ORF">BDA99DRAFT_512029</name>
</gene>
<dbReference type="InterPro" id="IPR032675">
    <property type="entry name" value="LRR_dom_sf"/>
</dbReference>
<dbReference type="PANTHER" id="PTHR16134:SF119">
    <property type="entry name" value="AT02038P-RELATED"/>
    <property type="match status" value="1"/>
</dbReference>
<feature type="coiled-coil region" evidence="2">
    <location>
        <begin position="93"/>
        <end position="120"/>
    </location>
</feature>
<evidence type="ECO:0000259" key="3">
    <source>
        <dbReference type="Pfam" id="PF12937"/>
    </source>
</evidence>